<gene>
    <name evidence="3" type="ORF">FGF67_11900</name>
</gene>
<feature type="domain" description="DUF3857" evidence="2">
    <location>
        <begin position="67"/>
        <end position="197"/>
    </location>
</feature>
<comment type="caution">
    <text evidence="3">The sequence shown here is derived from an EMBL/GenBank/DDBJ whole genome shotgun (WGS) entry which is preliminary data.</text>
</comment>
<dbReference type="InterPro" id="IPR002931">
    <property type="entry name" value="Transglutaminase-like"/>
</dbReference>
<protein>
    <submittedName>
        <fullName evidence="3">DUF3857 domain-containing protein</fullName>
    </submittedName>
</protein>
<feature type="domain" description="Transglutaminase-like" evidence="1">
    <location>
        <begin position="305"/>
        <end position="373"/>
    </location>
</feature>
<dbReference type="Gene3D" id="2.60.120.1130">
    <property type="match status" value="1"/>
</dbReference>
<sequence>MNKTILTLFLLTNLFLQSQENYNAESYKVSLGDITSKTYTVDSTAHALVIFETGNSYVDPNDFDLRTKIKRKIKILTKEGSEHANVVIPLYITKTNEEKVDDILATTYNEIDGKVIKTKLLEKDIFRENYNENRTLVKFTLPNIKPGSVITYSYTISSPYMFKYHGWDFQDEIPKLYSEYRTSIPGNWVYHIKLVGGKKLAINDISIKKHCIDFGRGASADCSISHYAMKNIPAFIEEDYMTAKSNYLARIEYELETFKSPDGRVDHITKTWKDVDIELKSEKDIGKQLRKKIEVEELLPQDLLSETDTLKKAQGIYKYVQSNFTWNREYKIFKDVSIKELLKNKSGNISSINILLHNLLRDSGIQVKPILLSTRKNGLPTVIYPVLSDFNYLITQATINNKTYTLDATDKFLYFGQIPFRCLNRFGRLIDFKNGSDWININPTDRTNTMYKAVFSFNKNDELIGHIESKRTGYHALSHKKRYFSDPEDYINELENTITDIEISDFSVNTNSIASPNFGENYTLTYPSEKASDLIFISPFFIKLFNTNPFKLQERSYPIDFGYKDGYYLNYKLELNDDYIVSELPKDIVFHLPHKTGQLSFSAKHFGNNIILTFMLSFKETVFEPEFYPYLKEIMQKVIDIQNNSTILLKRKS</sequence>
<evidence type="ECO:0000313" key="4">
    <source>
        <dbReference type="Proteomes" id="UP000308713"/>
    </source>
</evidence>
<keyword evidence="4" id="KW-1185">Reference proteome</keyword>
<dbReference type="Gene3D" id="2.60.40.3140">
    <property type="match status" value="1"/>
</dbReference>
<dbReference type="Gene3D" id="3.10.620.30">
    <property type="match status" value="1"/>
</dbReference>
<dbReference type="InterPro" id="IPR024618">
    <property type="entry name" value="DUF3857"/>
</dbReference>
<evidence type="ECO:0000313" key="3">
    <source>
        <dbReference type="EMBL" id="TNJ43059.1"/>
    </source>
</evidence>
<name>A0A5C4SHB6_9FLAO</name>
<proteinExistence type="predicted"/>
<evidence type="ECO:0000259" key="2">
    <source>
        <dbReference type="Pfam" id="PF12969"/>
    </source>
</evidence>
<dbReference type="Proteomes" id="UP000308713">
    <property type="component" value="Unassembled WGS sequence"/>
</dbReference>
<accession>A0A5C4SHB6</accession>
<dbReference type="OrthoDB" id="98874at2"/>
<reference evidence="3 4" key="1">
    <citation type="submission" date="2019-05" db="EMBL/GenBank/DDBJ databases">
        <title>Tamlana fucoidanivorans sp. nov., isolated from the surface of algae collected from Fujian province in China.</title>
        <authorList>
            <person name="Li J."/>
        </authorList>
    </citation>
    <scope>NUCLEOTIDE SEQUENCE [LARGE SCALE GENOMIC DNA]</scope>
    <source>
        <strain evidence="3 4">CW2-9</strain>
    </source>
</reference>
<dbReference type="AlphaFoldDB" id="A0A5C4SHB6"/>
<dbReference type="EMBL" id="VDCS01000011">
    <property type="protein sequence ID" value="TNJ43059.1"/>
    <property type="molecule type" value="Genomic_DNA"/>
</dbReference>
<evidence type="ECO:0000259" key="1">
    <source>
        <dbReference type="Pfam" id="PF01841"/>
    </source>
</evidence>
<dbReference type="Pfam" id="PF12969">
    <property type="entry name" value="DUF3857"/>
    <property type="match status" value="1"/>
</dbReference>
<dbReference type="Pfam" id="PF01841">
    <property type="entry name" value="Transglut_core"/>
    <property type="match status" value="1"/>
</dbReference>
<dbReference type="RefSeq" id="WP_139697976.1">
    <property type="nucleotide sequence ID" value="NZ_CP074074.1"/>
</dbReference>
<organism evidence="3 4">
    <name type="scientific">Allotamlana fucoidanivorans</name>
    <dbReference type="NCBI Taxonomy" id="2583814"/>
    <lineage>
        <taxon>Bacteria</taxon>
        <taxon>Pseudomonadati</taxon>
        <taxon>Bacteroidota</taxon>
        <taxon>Flavobacteriia</taxon>
        <taxon>Flavobacteriales</taxon>
        <taxon>Flavobacteriaceae</taxon>
        <taxon>Allotamlana</taxon>
    </lineage>
</organism>